<organism evidence="16 17">
    <name type="scientific">Caulobacter mirabilis</name>
    <dbReference type="NCBI Taxonomy" id="69666"/>
    <lineage>
        <taxon>Bacteria</taxon>
        <taxon>Pseudomonadati</taxon>
        <taxon>Pseudomonadota</taxon>
        <taxon>Alphaproteobacteria</taxon>
        <taxon>Caulobacterales</taxon>
        <taxon>Caulobacteraceae</taxon>
        <taxon>Caulobacter</taxon>
    </lineage>
</organism>
<feature type="transmembrane region" description="Helical" evidence="13">
    <location>
        <begin position="286"/>
        <end position="315"/>
    </location>
</feature>
<dbReference type="HAMAP" id="MF_01522">
    <property type="entry name" value="Kup"/>
    <property type="match status" value="1"/>
</dbReference>
<feature type="domain" description="K+ potassium transporter integral membrane" evidence="14">
    <location>
        <begin position="10"/>
        <end position="461"/>
    </location>
</feature>
<evidence type="ECO:0000256" key="9">
    <source>
        <dbReference type="ARBA" id="ARBA00022958"/>
    </source>
</evidence>
<dbReference type="InterPro" id="IPR053952">
    <property type="entry name" value="K_trans_C"/>
</dbReference>
<dbReference type="Pfam" id="PF02705">
    <property type="entry name" value="K_trans"/>
    <property type="match status" value="1"/>
</dbReference>
<keyword evidence="4 13" id="KW-1003">Cell membrane</keyword>
<comment type="subcellular location">
    <subcellularLocation>
        <location evidence="13">Cell membrane</location>
        <topology evidence="13">Multi-pass membrane protein</topology>
    </subcellularLocation>
    <subcellularLocation>
        <location evidence="1">Membrane</location>
        <topology evidence="1">Multi-pass membrane protein</topology>
    </subcellularLocation>
</comment>
<dbReference type="KEGG" id="cmb:CSW64_16215"/>
<evidence type="ECO:0000256" key="1">
    <source>
        <dbReference type="ARBA" id="ARBA00004141"/>
    </source>
</evidence>
<evidence type="ECO:0000256" key="2">
    <source>
        <dbReference type="ARBA" id="ARBA00007019"/>
    </source>
</evidence>
<evidence type="ECO:0000256" key="7">
    <source>
        <dbReference type="ARBA" id="ARBA00022692"/>
    </source>
</evidence>
<feature type="transmembrane region" description="Helical" evidence="13">
    <location>
        <begin position="97"/>
        <end position="118"/>
    </location>
</feature>
<keyword evidence="12 13" id="KW-0472">Membrane</keyword>
<accession>A0A2D2B0R3</accession>
<keyword evidence="9 13" id="KW-0630">Potassium</keyword>
<gene>
    <name evidence="16" type="primary">trkD</name>
    <name evidence="13" type="synonym">kup</name>
    <name evidence="16" type="ORF">CSW64_16215</name>
</gene>
<evidence type="ECO:0000256" key="3">
    <source>
        <dbReference type="ARBA" id="ARBA00022448"/>
    </source>
</evidence>
<feature type="transmembrane region" description="Helical" evidence="13">
    <location>
        <begin position="362"/>
        <end position="386"/>
    </location>
</feature>
<keyword evidence="11 13" id="KW-0406">Ion transport</keyword>
<dbReference type="PANTHER" id="PTHR30540:SF79">
    <property type="entry name" value="LOW AFFINITY POTASSIUM TRANSPORT SYSTEM PROTEIN KUP"/>
    <property type="match status" value="1"/>
</dbReference>
<feature type="transmembrane region" description="Helical" evidence="13">
    <location>
        <begin position="213"/>
        <end position="233"/>
    </location>
</feature>
<dbReference type="GO" id="GO:0015079">
    <property type="term" value="F:potassium ion transmembrane transporter activity"/>
    <property type="evidence" value="ECO:0007669"/>
    <property type="project" value="UniProtKB-UniRule"/>
</dbReference>
<proteinExistence type="inferred from homology"/>
<comment type="similarity">
    <text evidence="2 13">Belongs to the HAK/KUP transporter (TC 2.A.72) family.</text>
</comment>
<evidence type="ECO:0000256" key="10">
    <source>
        <dbReference type="ARBA" id="ARBA00022989"/>
    </source>
</evidence>
<dbReference type="Proteomes" id="UP000228945">
    <property type="component" value="Chromosome"/>
</dbReference>
<dbReference type="InterPro" id="IPR023051">
    <property type="entry name" value="Kup"/>
</dbReference>
<dbReference type="EMBL" id="CP024201">
    <property type="protein sequence ID" value="ATQ43829.1"/>
    <property type="molecule type" value="Genomic_DNA"/>
</dbReference>
<feature type="transmembrane region" description="Helical" evidence="13">
    <location>
        <begin position="45"/>
        <end position="68"/>
    </location>
</feature>
<sequence>MRSDQRPWRLALAATGVVFGDIGTSPLYAFRESFVGHHRLPLDATHVLGVLSMLVWALILVVTVKYVLITMRADNRGEGGSFALLALIERIKPKSPALPAIAAAALLATALFYGDAMITPAISILSAVEGLSLLDQRLSSAVIPLTLTIVAGLFLIQRRGTGALGALFGPIMLTWFVVIAVMGAWQVALNPMVLKAINPAYAVGFLVGDPLRAFFTLGTVVLAVTGAEALYADMGHFGRKPIARAWLALVFPALLLCYAGQSALVLRTPEAISSPFYLMAPSWCLIPLLILASTATVIASQSIISGAFSVTQQAVRLGYAPRMRILHTSDASRGQIYAPAVNALLFLSVVGLVLGFGSSSALAAAFGLAVTATMVLTTLIIGFVIFRIWRWRLIWAAPLFGLLLLIDLGLFAASATKFMDGGWLPVTVALILMLLFATWRRGRTLVAAELAEGALPTEIFLASADKVMRAPGLAVYLTSSPEGVPAALLHNLKHNHVLHERIYLLTVETSLTPTVELRRRVELSEIGKGLARVRLRFGFMEQPDIPQALSLLAERGERIDPLRTSYFLSRQIIIPTRRPGMSFWRQQLFAAMARNADTPMTTFALPVNRVIELGSQVEI</sequence>
<feature type="transmembrane region" description="Helical" evidence="13">
    <location>
        <begin position="245"/>
        <end position="266"/>
    </location>
</feature>
<dbReference type="AlphaFoldDB" id="A0A2D2B0R3"/>
<dbReference type="OrthoDB" id="9805577at2"/>
<comment type="catalytic activity">
    <reaction evidence="13">
        <text>K(+)(in) + H(+)(in) = K(+)(out) + H(+)(out)</text>
        <dbReference type="Rhea" id="RHEA:28490"/>
        <dbReference type="ChEBI" id="CHEBI:15378"/>
        <dbReference type="ChEBI" id="CHEBI:29103"/>
    </reaction>
</comment>
<dbReference type="PANTHER" id="PTHR30540">
    <property type="entry name" value="OSMOTIC STRESS POTASSIUM TRANSPORTER"/>
    <property type="match status" value="1"/>
</dbReference>
<keyword evidence="6 13" id="KW-0633">Potassium transport</keyword>
<feature type="transmembrane region" description="Helical" evidence="13">
    <location>
        <begin position="393"/>
        <end position="415"/>
    </location>
</feature>
<dbReference type="InterPro" id="IPR003855">
    <property type="entry name" value="K+_transporter"/>
</dbReference>
<keyword evidence="17" id="KW-1185">Reference proteome</keyword>
<keyword evidence="10 13" id="KW-1133">Transmembrane helix</keyword>
<evidence type="ECO:0000313" key="16">
    <source>
        <dbReference type="EMBL" id="ATQ43829.1"/>
    </source>
</evidence>
<evidence type="ECO:0000256" key="11">
    <source>
        <dbReference type="ARBA" id="ARBA00023065"/>
    </source>
</evidence>
<dbReference type="Pfam" id="PF22776">
    <property type="entry name" value="K_trans_C"/>
    <property type="match status" value="1"/>
</dbReference>
<protein>
    <recommendedName>
        <fullName evidence="13">Probable potassium transport system protein Kup</fullName>
    </recommendedName>
</protein>
<feature type="transmembrane region" description="Helical" evidence="13">
    <location>
        <begin position="163"/>
        <end position="185"/>
    </location>
</feature>
<evidence type="ECO:0000259" key="14">
    <source>
        <dbReference type="Pfam" id="PF02705"/>
    </source>
</evidence>
<evidence type="ECO:0000256" key="4">
    <source>
        <dbReference type="ARBA" id="ARBA00022475"/>
    </source>
</evidence>
<evidence type="ECO:0000256" key="12">
    <source>
        <dbReference type="ARBA" id="ARBA00023136"/>
    </source>
</evidence>
<comment type="function">
    <text evidence="13">Transport of potassium into the cell. Likely operates as a K(+):H(+) symporter.</text>
</comment>
<dbReference type="GO" id="GO:0005886">
    <property type="term" value="C:plasma membrane"/>
    <property type="evidence" value="ECO:0007669"/>
    <property type="project" value="UniProtKB-SubCell"/>
</dbReference>
<evidence type="ECO:0000313" key="17">
    <source>
        <dbReference type="Proteomes" id="UP000228945"/>
    </source>
</evidence>
<feature type="domain" description="K+ potassium transporter C-terminal" evidence="15">
    <location>
        <begin position="471"/>
        <end position="619"/>
    </location>
</feature>
<evidence type="ECO:0000256" key="5">
    <source>
        <dbReference type="ARBA" id="ARBA00022519"/>
    </source>
</evidence>
<feature type="transmembrane region" description="Helical" evidence="13">
    <location>
        <begin position="421"/>
        <end position="439"/>
    </location>
</feature>
<keyword evidence="5" id="KW-0997">Cell inner membrane</keyword>
<evidence type="ECO:0000256" key="8">
    <source>
        <dbReference type="ARBA" id="ARBA00022847"/>
    </source>
</evidence>
<dbReference type="InterPro" id="IPR053951">
    <property type="entry name" value="K_trans_N"/>
</dbReference>
<dbReference type="GO" id="GO:0015293">
    <property type="term" value="F:symporter activity"/>
    <property type="evidence" value="ECO:0007669"/>
    <property type="project" value="UniProtKB-UniRule"/>
</dbReference>
<evidence type="ECO:0000259" key="15">
    <source>
        <dbReference type="Pfam" id="PF22776"/>
    </source>
</evidence>
<feature type="transmembrane region" description="Helical" evidence="13">
    <location>
        <begin position="138"/>
        <end position="156"/>
    </location>
</feature>
<keyword evidence="7 13" id="KW-0812">Transmembrane</keyword>
<reference evidence="16 17" key="1">
    <citation type="submission" date="2017-10" db="EMBL/GenBank/DDBJ databases">
        <title>Genome sequence of Caulobacter mirabilis FWC38.</title>
        <authorList>
            <person name="Fiebig A."/>
            <person name="Crosson S."/>
        </authorList>
    </citation>
    <scope>NUCLEOTIDE SEQUENCE [LARGE SCALE GENOMIC DNA]</scope>
    <source>
        <strain evidence="16 17">FWC 38</strain>
    </source>
</reference>
<name>A0A2D2B0R3_9CAUL</name>
<dbReference type="RefSeq" id="WP_099623077.1">
    <property type="nucleotide sequence ID" value="NZ_CP024201.1"/>
</dbReference>
<feature type="transmembrane region" description="Helical" evidence="13">
    <location>
        <begin position="336"/>
        <end position="356"/>
    </location>
</feature>
<keyword evidence="8 13" id="KW-0769">Symport</keyword>
<evidence type="ECO:0000256" key="13">
    <source>
        <dbReference type="HAMAP-Rule" id="MF_01522"/>
    </source>
</evidence>
<evidence type="ECO:0000256" key="6">
    <source>
        <dbReference type="ARBA" id="ARBA00022538"/>
    </source>
</evidence>
<keyword evidence="3 13" id="KW-0813">Transport</keyword>